<gene>
    <name evidence="6" type="ORF">COW36_15205</name>
</gene>
<accession>A0A2M7G2M8</accession>
<dbReference type="CDD" id="cd02910">
    <property type="entry name" value="cupin_Yhhw_N"/>
    <property type="match status" value="1"/>
</dbReference>
<feature type="binding site" evidence="2">
    <location>
        <position position="102"/>
    </location>
    <ligand>
        <name>Fe cation</name>
        <dbReference type="ChEBI" id="CHEBI:24875"/>
    </ligand>
</feature>
<evidence type="ECO:0000313" key="6">
    <source>
        <dbReference type="EMBL" id="PIW16058.1"/>
    </source>
</evidence>
<dbReference type="PIRSF" id="PIRSF006232">
    <property type="entry name" value="Pirin"/>
    <property type="match status" value="1"/>
</dbReference>
<feature type="binding site" evidence="2">
    <location>
        <position position="104"/>
    </location>
    <ligand>
        <name>Fe cation</name>
        <dbReference type="ChEBI" id="CHEBI:24875"/>
    </ligand>
</feature>
<dbReference type="AlphaFoldDB" id="A0A2M7G2M8"/>
<proteinExistence type="inferred from homology"/>
<evidence type="ECO:0000259" key="5">
    <source>
        <dbReference type="Pfam" id="PF17954"/>
    </source>
</evidence>
<dbReference type="EMBL" id="PFFQ01000041">
    <property type="protein sequence ID" value="PIW16058.1"/>
    <property type="molecule type" value="Genomic_DNA"/>
</dbReference>
<evidence type="ECO:0000256" key="1">
    <source>
        <dbReference type="ARBA" id="ARBA00008416"/>
    </source>
</evidence>
<evidence type="ECO:0008006" key="8">
    <source>
        <dbReference type="Google" id="ProtNLM"/>
    </source>
</evidence>
<evidence type="ECO:0000256" key="2">
    <source>
        <dbReference type="PIRSR" id="PIRSR006232-1"/>
    </source>
</evidence>
<name>A0A2M7G2M8_9BACT</name>
<comment type="similarity">
    <text evidence="1 3">Belongs to the pirin family.</text>
</comment>
<evidence type="ECO:0000256" key="3">
    <source>
        <dbReference type="RuleBase" id="RU003457"/>
    </source>
</evidence>
<organism evidence="6 7">
    <name type="scientific">bacterium (Candidatus Blackallbacteria) CG17_big_fil_post_rev_8_21_14_2_50_48_46</name>
    <dbReference type="NCBI Taxonomy" id="2014261"/>
    <lineage>
        <taxon>Bacteria</taxon>
        <taxon>Candidatus Blackallbacteria</taxon>
    </lineage>
</organism>
<keyword evidence="2" id="KW-0479">Metal-binding</keyword>
<dbReference type="InterPro" id="IPR003829">
    <property type="entry name" value="Pirin_N_dom"/>
</dbReference>
<dbReference type="GO" id="GO:0046872">
    <property type="term" value="F:metal ion binding"/>
    <property type="evidence" value="ECO:0007669"/>
    <property type="project" value="UniProtKB-KW"/>
</dbReference>
<evidence type="ECO:0000313" key="7">
    <source>
        <dbReference type="Proteomes" id="UP000231019"/>
    </source>
</evidence>
<dbReference type="PANTHER" id="PTHR43212">
    <property type="entry name" value="QUERCETIN 2,3-DIOXYGENASE"/>
    <property type="match status" value="1"/>
</dbReference>
<evidence type="ECO:0000259" key="4">
    <source>
        <dbReference type="Pfam" id="PF02678"/>
    </source>
</evidence>
<feature type="domain" description="Pirin N-terminal" evidence="4">
    <location>
        <begin position="12"/>
        <end position="120"/>
    </location>
</feature>
<feature type="binding site" evidence="2">
    <location>
        <position position="58"/>
    </location>
    <ligand>
        <name>Fe cation</name>
        <dbReference type="ChEBI" id="CHEBI:24875"/>
    </ligand>
</feature>
<dbReference type="InterPro" id="IPR041602">
    <property type="entry name" value="Quercetinase_C"/>
</dbReference>
<comment type="caution">
    <text evidence="6">The sequence shown here is derived from an EMBL/GenBank/DDBJ whole genome shotgun (WGS) entry which is preliminary data.</text>
</comment>
<protein>
    <recommendedName>
        <fullName evidence="8">Pirin family protein</fullName>
    </recommendedName>
</protein>
<dbReference type="PANTHER" id="PTHR43212:SF3">
    <property type="entry name" value="QUERCETIN 2,3-DIOXYGENASE"/>
    <property type="match status" value="1"/>
</dbReference>
<feature type="binding site" evidence="2">
    <location>
        <position position="60"/>
    </location>
    <ligand>
        <name>Fe cation</name>
        <dbReference type="ChEBI" id="CHEBI:24875"/>
    </ligand>
</feature>
<dbReference type="Pfam" id="PF17954">
    <property type="entry name" value="Pirin_C_2"/>
    <property type="match status" value="1"/>
</dbReference>
<dbReference type="InterPro" id="IPR012093">
    <property type="entry name" value="Pirin"/>
</dbReference>
<reference evidence="6 7" key="1">
    <citation type="submission" date="2017-09" db="EMBL/GenBank/DDBJ databases">
        <title>Depth-based differentiation of microbial function through sediment-hosted aquifers and enrichment of novel symbionts in the deep terrestrial subsurface.</title>
        <authorList>
            <person name="Probst A.J."/>
            <person name="Ladd B."/>
            <person name="Jarett J.K."/>
            <person name="Geller-Mcgrath D.E."/>
            <person name="Sieber C.M."/>
            <person name="Emerson J.B."/>
            <person name="Anantharaman K."/>
            <person name="Thomas B.C."/>
            <person name="Malmstrom R."/>
            <person name="Stieglmeier M."/>
            <person name="Klingl A."/>
            <person name="Woyke T."/>
            <person name="Ryan C.M."/>
            <person name="Banfield J.F."/>
        </authorList>
    </citation>
    <scope>NUCLEOTIDE SEQUENCE [LARGE SCALE GENOMIC DNA]</scope>
    <source>
        <strain evidence="6">CG17_big_fil_post_rev_8_21_14_2_50_48_46</strain>
    </source>
</reference>
<dbReference type="SUPFAM" id="SSF51182">
    <property type="entry name" value="RmlC-like cupins"/>
    <property type="match status" value="1"/>
</dbReference>
<comment type="cofactor">
    <cofactor evidence="2">
        <name>Fe cation</name>
        <dbReference type="ChEBI" id="CHEBI:24875"/>
    </cofactor>
    <text evidence="2">Binds 1 Fe cation per subunit.</text>
</comment>
<dbReference type="Gene3D" id="2.60.120.10">
    <property type="entry name" value="Jelly Rolls"/>
    <property type="match status" value="2"/>
</dbReference>
<dbReference type="InterPro" id="IPR014710">
    <property type="entry name" value="RmlC-like_jellyroll"/>
</dbReference>
<keyword evidence="2" id="KW-0408">Iron</keyword>
<dbReference type="InterPro" id="IPR011051">
    <property type="entry name" value="RmlC_Cupin_sf"/>
</dbReference>
<sequence>MKKILHRADSRGVAEHGWLHSYHTFSFAGYYHPERMHFGALRVLNDDRVQGGKGFGQHPHQNMEIISIPLSGALAHRDNMGNVQVIHEQDVQIMSAGTGVFHSEYNDHADQEVNFLQIWILPEKLNIRPRYEQRTFSVKERLNVWQTVVSPQRGEGVWINQQAWFCLADLEQDHRLPYTPHATGQGLYLFVLEGEVSVAGETLSARDGLGVWELNELTLNALSDAKVLMIEVPMQFETP</sequence>
<dbReference type="Pfam" id="PF02678">
    <property type="entry name" value="Pirin"/>
    <property type="match status" value="1"/>
</dbReference>
<dbReference type="Proteomes" id="UP000231019">
    <property type="component" value="Unassembled WGS sequence"/>
</dbReference>
<feature type="domain" description="Quercetin 2,3-dioxygenase C-terminal cupin" evidence="5">
    <location>
        <begin position="148"/>
        <end position="232"/>
    </location>
</feature>